<dbReference type="PROSITE" id="PS51450">
    <property type="entry name" value="LRR"/>
    <property type="match status" value="2"/>
</dbReference>
<evidence type="ECO:0000256" key="2">
    <source>
        <dbReference type="ARBA" id="ARBA00022737"/>
    </source>
</evidence>
<dbReference type="SUPFAM" id="SSF52058">
    <property type="entry name" value="L domain-like"/>
    <property type="match status" value="1"/>
</dbReference>
<dbReference type="AlphaFoldDB" id="A0A0P1AU06"/>
<reference evidence="4" key="1">
    <citation type="submission" date="2014-09" db="EMBL/GenBank/DDBJ databases">
        <authorList>
            <person name="Sharma Rahul"/>
            <person name="Thines Marco"/>
        </authorList>
    </citation>
    <scope>NUCLEOTIDE SEQUENCE [LARGE SCALE GENOMIC DNA]</scope>
</reference>
<keyword evidence="1" id="KW-0433">Leucine-rich repeat</keyword>
<dbReference type="GeneID" id="36396255"/>
<dbReference type="STRING" id="4781.A0A0P1AU06"/>
<dbReference type="InterPro" id="IPR025875">
    <property type="entry name" value="Leu-rich_rpt_4"/>
</dbReference>
<dbReference type="OrthoDB" id="1517790at2759"/>
<name>A0A0P1AU06_PLAHL</name>
<proteinExistence type="predicted"/>
<dbReference type="InterPro" id="IPR032675">
    <property type="entry name" value="LRR_dom_sf"/>
</dbReference>
<accession>A0A0P1AU06</accession>
<dbReference type="PANTHER" id="PTHR46652">
    <property type="entry name" value="LEUCINE-RICH REPEAT AND IQ DOMAIN-CONTAINING PROTEIN 1-RELATED"/>
    <property type="match status" value="1"/>
</dbReference>
<keyword evidence="4" id="KW-1185">Reference proteome</keyword>
<evidence type="ECO:0000313" key="3">
    <source>
        <dbReference type="EMBL" id="CEG44869.1"/>
    </source>
</evidence>
<dbReference type="RefSeq" id="XP_024581238.1">
    <property type="nucleotide sequence ID" value="XM_024731018.1"/>
</dbReference>
<dbReference type="Proteomes" id="UP000054928">
    <property type="component" value="Unassembled WGS sequence"/>
</dbReference>
<evidence type="ECO:0000256" key="1">
    <source>
        <dbReference type="ARBA" id="ARBA00022614"/>
    </source>
</evidence>
<dbReference type="InterPro" id="IPR001611">
    <property type="entry name" value="Leu-rich_rpt"/>
</dbReference>
<sequence>MDLSVDLIKRRSGHYDLELVTLLDVSRMNICRLIHLEHCVNLMELNLNHNDLQSLEGLPPLPLLRCLHLSNNRLASIDSLPSLPLLEELHVANNQIQSINFVELAKKIPSLRTFDFSGNGLDDSSTVAKASEVFPYLLFLNNEVLALTKLFEVLSSEQFEVENGVVSSIELEEKVVATMDDKVDFIDETTSHLEDLLRRCDQTMAKTDPKLILSASPFSESP</sequence>
<dbReference type="PANTHER" id="PTHR46652:SF3">
    <property type="entry name" value="LEUCINE-RICH REPEAT-CONTAINING PROTEIN 9"/>
    <property type="match status" value="1"/>
</dbReference>
<evidence type="ECO:0000313" key="4">
    <source>
        <dbReference type="Proteomes" id="UP000054928"/>
    </source>
</evidence>
<organism evidence="3 4">
    <name type="scientific">Plasmopara halstedii</name>
    <name type="common">Downy mildew of sunflower</name>
    <dbReference type="NCBI Taxonomy" id="4781"/>
    <lineage>
        <taxon>Eukaryota</taxon>
        <taxon>Sar</taxon>
        <taxon>Stramenopiles</taxon>
        <taxon>Oomycota</taxon>
        <taxon>Peronosporomycetes</taxon>
        <taxon>Peronosporales</taxon>
        <taxon>Peronosporaceae</taxon>
        <taxon>Plasmopara</taxon>
    </lineage>
</organism>
<dbReference type="OMA" id="YWESWPT"/>
<dbReference type="EMBL" id="CCYD01001336">
    <property type="protein sequence ID" value="CEG44869.1"/>
    <property type="molecule type" value="Genomic_DNA"/>
</dbReference>
<protein>
    <submittedName>
        <fullName evidence="3">Protein phosphatase 1, regulatory subunit, and related proteins</fullName>
    </submittedName>
</protein>
<keyword evidence="2" id="KW-0677">Repeat</keyword>
<dbReference type="Gene3D" id="3.80.10.10">
    <property type="entry name" value="Ribonuclease Inhibitor"/>
    <property type="match status" value="1"/>
</dbReference>
<dbReference type="InterPro" id="IPR050836">
    <property type="entry name" value="SDS22/Internalin_LRR"/>
</dbReference>
<dbReference type="Pfam" id="PF12799">
    <property type="entry name" value="LRR_4"/>
    <property type="match status" value="1"/>
</dbReference>